<dbReference type="CDD" id="cd01948">
    <property type="entry name" value="EAL"/>
    <property type="match status" value="1"/>
</dbReference>
<keyword evidence="6" id="KW-1185">Reference proteome</keyword>
<feature type="domain" description="EAL" evidence="3">
    <location>
        <begin position="513"/>
        <end position="767"/>
    </location>
</feature>
<dbReference type="PROSITE" id="PS50883">
    <property type="entry name" value="EAL"/>
    <property type="match status" value="1"/>
</dbReference>
<dbReference type="SMART" id="SM00267">
    <property type="entry name" value="GGDEF"/>
    <property type="match status" value="1"/>
</dbReference>
<protein>
    <submittedName>
        <fullName evidence="5">EAL domain-containing protein</fullName>
    </submittedName>
</protein>
<dbReference type="EMBL" id="JACVEW010000007">
    <property type="protein sequence ID" value="MBP0048313.1"/>
    <property type="molecule type" value="Genomic_DNA"/>
</dbReference>
<dbReference type="PROSITE" id="PS50887">
    <property type="entry name" value="GGDEF"/>
    <property type="match status" value="1"/>
</dbReference>
<dbReference type="RefSeq" id="WP_209286933.1">
    <property type="nucleotide sequence ID" value="NZ_JACVEW010000007.1"/>
</dbReference>
<dbReference type="InterPro" id="IPR029787">
    <property type="entry name" value="Nucleotide_cyclase"/>
</dbReference>
<name>A0ABS3ZAH6_9GAMM</name>
<accession>A0ABS3ZAH6</accession>
<proteinExistence type="predicted"/>
<dbReference type="InterPro" id="IPR052155">
    <property type="entry name" value="Biofilm_reg_signaling"/>
</dbReference>
<dbReference type="SUPFAM" id="SSF141868">
    <property type="entry name" value="EAL domain-like"/>
    <property type="match status" value="1"/>
</dbReference>
<feature type="transmembrane region" description="Helical" evidence="2">
    <location>
        <begin position="12"/>
        <end position="34"/>
    </location>
</feature>
<sequence>MSPPLERNVIALSSLQGSLIALALMVIIGTWIFAGYQLGLSRDKILEEHTKTLTNLSLVVSENINQVLDRTRAMKVLSRMQLLKRQSHDPGTLAALIGSDPAFSRITLITHSGETLLSTSPGPLPALHPEWKTLLTQQERWPIRVLPTTTLGESWSVPLVMPLEVGQEDNCCLLVLDMDMGYLLSLYQNLKLGRETSIHIATAQGVELLRAERGGLIAGASGFDDTVVLKSRLSQGRVVSRHPQNRRDYLGYFVKLEQAPFVIQVRQSELEALATYHQQRNKYLASVIVMTLIAIGGLFWLLWVMHGREVQMRELQKSEQRNTKLLKRLRREHQDTIEAASRDHLTGLYNRRLFIELAHSQLLGSKRQGRFAAICFIDLDRFKTINDTLGHKVGDNLLQEVARRLRETLRESDIISRFGGDEFVAMLTAVKHQEDVEAKVQQLVEVLAAPYPELEAAGLGTSPSIGVAISPRDGLDIETLVKHADMAMYRAKKAGRGRYCLFDSHGNPHASGDADLQFEVANALQRGEFRVHYQPRLRLRGYETTGFEALLRWESPEYGLILPDTFLPWLEAEKLMPQLTRSVLEQVGRQLKEWREQGLTPLPIAVNVNSAQLSETALPGQVRNLIETNRLDPGWLELEVGDQDLRRLDAEAIEHLQLVRQQGVGLVMDDFGASEEGLELVSRLSFKRIKLSRALIQHIRNSFDDNVLLSATISVARKQNLSVVAKGVETPDQLVYLKLAGCQEAQGFLFSRALEPDAVKDYLLTPKRKVTL</sequence>
<feature type="transmembrane region" description="Helical" evidence="2">
    <location>
        <begin position="283"/>
        <end position="303"/>
    </location>
</feature>
<dbReference type="Gene3D" id="3.30.70.270">
    <property type="match status" value="1"/>
</dbReference>
<dbReference type="Pfam" id="PF00563">
    <property type="entry name" value="EAL"/>
    <property type="match status" value="1"/>
</dbReference>
<dbReference type="PANTHER" id="PTHR44757">
    <property type="entry name" value="DIGUANYLATE CYCLASE DGCP"/>
    <property type="match status" value="1"/>
</dbReference>
<evidence type="ECO:0000313" key="6">
    <source>
        <dbReference type="Proteomes" id="UP000810171"/>
    </source>
</evidence>
<dbReference type="InterPro" id="IPR001633">
    <property type="entry name" value="EAL_dom"/>
</dbReference>
<evidence type="ECO:0000256" key="2">
    <source>
        <dbReference type="SAM" id="Phobius"/>
    </source>
</evidence>
<organism evidence="5 6">
    <name type="scientific">Marinobacterium alkalitolerans</name>
    <dbReference type="NCBI Taxonomy" id="1542925"/>
    <lineage>
        <taxon>Bacteria</taxon>
        <taxon>Pseudomonadati</taxon>
        <taxon>Pseudomonadota</taxon>
        <taxon>Gammaproteobacteria</taxon>
        <taxon>Oceanospirillales</taxon>
        <taxon>Oceanospirillaceae</taxon>
        <taxon>Marinobacterium</taxon>
    </lineage>
</organism>
<feature type="coiled-coil region" evidence="1">
    <location>
        <begin position="308"/>
        <end position="335"/>
    </location>
</feature>
<dbReference type="SMART" id="SM00052">
    <property type="entry name" value="EAL"/>
    <property type="match status" value="1"/>
</dbReference>
<keyword evidence="2" id="KW-0472">Membrane</keyword>
<keyword evidence="1" id="KW-0175">Coiled coil</keyword>
<feature type="domain" description="GGDEF" evidence="4">
    <location>
        <begin position="370"/>
        <end position="504"/>
    </location>
</feature>
<keyword evidence="2" id="KW-0812">Transmembrane</keyword>
<dbReference type="InterPro" id="IPR000160">
    <property type="entry name" value="GGDEF_dom"/>
</dbReference>
<keyword evidence="2" id="KW-1133">Transmembrane helix</keyword>
<dbReference type="Pfam" id="PF00990">
    <property type="entry name" value="GGDEF"/>
    <property type="match status" value="1"/>
</dbReference>
<evidence type="ECO:0000259" key="3">
    <source>
        <dbReference type="PROSITE" id="PS50883"/>
    </source>
</evidence>
<evidence type="ECO:0000256" key="1">
    <source>
        <dbReference type="SAM" id="Coils"/>
    </source>
</evidence>
<gene>
    <name evidence="5" type="ORF">H9C73_06160</name>
</gene>
<comment type="caution">
    <text evidence="5">The sequence shown here is derived from an EMBL/GenBank/DDBJ whole genome shotgun (WGS) entry which is preliminary data.</text>
</comment>
<dbReference type="PANTHER" id="PTHR44757:SF2">
    <property type="entry name" value="BIOFILM ARCHITECTURE MAINTENANCE PROTEIN MBAA"/>
    <property type="match status" value="1"/>
</dbReference>
<dbReference type="Proteomes" id="UP000810171">
    <property type="component" value="Unassembled WGS sequence"/>
</dbReference>
<dbReference type="Gene3D" id="3.20.20.450">
    <property type="entry name" value="EAL domain"/>
    <property type="match status" value="1"/>
</dbReference>
<dbReference type="InterPro" id="IPR043128">
    <property type="entry name" value="Rev_trsase/Diguanyl_cyclase"/>
</dbReference>
<dbReference type="SUPFAM" id="SSF55073">
    <property type="entry name" value="Nucleotide cyclase"/>
    <property type="match status" value="1"/>
</dbReference>
<dbReference type="CDD" id="cd01949">
    <property type="entry name" value="GGDEF"/>
    <property type="match status" value="1"/>
</dbReference>
<reference evidence="5 6" key="1">
    <citation type="submission" date="2020-09" db="EMBL/GenBank/DDBJ databases">
        <authorList>
            <person name="Tanuku N.R.S."/>
        </authorList>
    </citation>
    <scope>NUCLEOTIDE SEQUENCE [LARGE SCALE GENOMIC DNA]</scope>
    <source>
        <strain evidence="5 6">AK62</strain>
    </source>
</reference>
<evidence type="ECO:0000259" key="4">
    <source>
        <dbReference type="PROSITE" id="PS50887"/>
    </source>
</evidence>
<evidence type="ECO:0000313" key="5">
    <source>
        <dbReference type="EMBL" id="MBP0048313.1"/>
    </source>
</evidence>
<dbReference type="NCBIfam" id="TIGR00254">
    <property type="entry name" value="GGDEF"/>
    <property type="match status" value="1"/>
</dbReference>
<dbReference type="InterPro" id="IPR035919">
    <property type="entry name" value="EAL_sf"/>
</dbReference>